<dbReference type="EMBL" id="LATL02000332">
    <property type="protein sequence ID" value="KKD39901.1"/>
    <property type="molecule type" value="Genomic_DNA"/>
</dbReference>
<feature type="transmembrane region" description="Helical" evidence="5">
    <location>
        <begin position="66"/>
        <end position="87"/>
    </location>
</feature>
<evidence type="ECO:0000256" key="1">
    <source>
        <dbReference type="ARBA" id="ARBA00004127"/>
    </source>
</evidence>
<dbReference type="PATRIC" id="fig|1637645.4.peg.6477"/>
<comment type="subcellular location">
    <subcellularLocation>
        <location evidence="1">Endomembrane system</location>
        <topology evidence="1">Multi-pass membrane protein</topology>
    </subcellularLocation>
</comment>
<dbReference type="AlphaFoldDB" id="A0A0F5YLY2"/>
<name>A0A0F5YLY2_9CYAN</name>
<evidence type="ECO:0000313" key="7">
    <source>
        <dbReference type="EMBL" id="KKD39901.1"/>
    </source>
</evidence>
<reference evidence="7 8" key="1">
    <citation type="submission" date="2015-06" db="EMBL/GenBank/DDBJ databases">
        <title>Draft genome assembly of filamentous brackish cyanobacterium Limnoraphis robusta strain CS-951.</title>
        <authorList>
            <person name="Willis A."/>
            <person name="Parks M."/>
            <person name="Burford M.A."/>
        </authorList>
    </citation>
    <scope>NUCLEOTIDE SEQUENCE [LARGE SCALE GENOMIC DNA]</scope>
    <source>
        <strain evidence="7 8">CS-951</strain>
    </source>
</reference>
<evidence type="ECO:0000313" key="8">
    <source>
        <dbReference type="Proteomes" id="UP000033607"/>
    </source>
</evidence>
<evidence type="ECO:0000256" key="5">
    <source>
        <dbReference type="SAM" id="Phobius"/>
    </source>
</evidence>
<dbReference type="InterPro" id="IPR003807">
    <property type="entry name" value="DUF202"/>
</dbReference>
<dbReference type="Proteomes" id="UP000033607">
    <property type="component" value="Unassembled WGS sequence"/>
</dbReference>
<accession>A0A0F5YLY2</accession>
<keyword evidence="4 5" id="KW-0472">Membrane</keyword>
<dbReference type="OrthoDB" id="582337at2"/>
<evidence type="ECO:0000256" key="2">
    <source>
        <dbReference type="ARBA" id="ARBA00022692"/>
    </source>
</evidence>
<feature type="domain" description="DUF202" evidence="6">
    <location>
        <begin position="18"/>
        <end position="91"/>
    </location>
</feature>
<gene>
    <name evidence="7" type="ORF">WN50_00665</name>
</gene>
<keyword evidence="3 5" id="KW-1133">Transmembrane helix</keyword>
<comment type="caution">
    <text evidence="7">The sequence shown here is derived from an EMBL/GenBank/DDBJ whole genome shotgun (WGS) entry which is preliminary data.</text>
</comment>
<proteinExistence type="predicted"/>
<evidence type="ECO:0000259" key="6">
    <source>
        <dbReference type="Pfam" id="PF02656"/>
    </source>
</evidence>
<dbReference type="RefSeq" id="WP_046276564.1">
    <property type="nucleotide sequence ID" value="NZ_LATL02000332.1"/>
</dbReference>
<keyword evidence="2 5" id="KW-0812">Transmembrane</keyword>
<sequence length="134" mass="14633">MNLPSKPTGATNELAKERNRAAAERTIASWIQNSVTLIGLGIAFEQIFEALETTFPLQSRVIILKYSQILGLSLIALGIALLIIAIIQHRIIIKSIERDNYISISSRPLNIAIGSAVFIFGVAAVIVILLSFNF</sequence>
<protein>
    <recommendedName>
        <fullName evidence="6">DUF202 domain-containing protein</fullName>
    </recommendedName>
</protein>
<dbReference type="GO" id="GO:0012505">
    <property type="term" value="C:endomembrane system"/>
    <property type="evidence" value="ECO:0007669"/>
    <property type="project" value="UniProtKB-SubCell"/>
</dbReference>
<evidence type="ECO:0000256" key="4">
    <source>
        <dbReference type="ARBA" id="ARBA00023136"/>
    </source>
</evidence>
<feature type="transmembrane region" description="Helical" evidence="5">
    <location>
        <begin position="108"/>
        <end position="132"/>
    </location>
</feature>
<organism evidence="7 8">
    <name type="scientific">Limnoraphis robusta CS-951</name>
    <dbReference type="NCBI Taxonomy" id="1637645"/>
    <lineage>
        <taxon>Bacteria</taxon>
        <taxon>Bacillati</taxon>
        <taxon>Cyanobacteriota</taxon>
        <taxon>Cyanophyceae</taxon>
        <taxon>Oscillatoriophycideae</taxon>
        <taxon>Oscillatoriales</taxon>
        <taxon>Sirenicapillariaceae</taxon>
        <taxon>Limnoraphis</taxon>
    </lineage>
</organism>
<evidence type="ECO:0000256" key="3">
    <source>
        <dbReference type="ARBA" id="ARBA00022989"/>
    </source>
</evidence>
<dbReference type="Pfam" id="PF02656">
    <property type="entry name" value="DUF202"/>
    <property type="match status" value="1"/>
</dbReference>